<feature type="chain" id="PRO_5018990225" description="DUF4783 domain-containing protein" evidence="1">
    <location>
        <begin position="23"/>
        <end position="139"/>
    </location>
</feature>
<keyword evidence="3" id="KW-1185">Reference proteome</keyword>
<protein>
    <recommendedName>
        <fullName evidence="4">DUF4783 domain-containing protein</fullName>
    </recommendedName>
</protein>
<keyword evidence="1" id="KW-0732">Signal</keyword>
<reference evidence="2 3" key="1">
    <citation type="submission" date="2018-12" db="EMBL/GenBank/DDBJ databases">
        <title>Flammeovirga pectinis sp. nov., isolated from the gut of the Korean scallop, Patinopecten yessoensis.</title>
        <authorList>
            <person name="Bae J.-W."/>
            <person name="Jeong Y.-S."/>
            <person name="Kang W."/>
        </authorList>
    </citation>
    <scope>NUCLEOTIDE SEQUENCE [LARGE SCALE GENOMIC DNA]</scope>
    <source>
        <strain evidence="2 3">L12M1</strain>
    </source>
</reference>
<accession>A0A3S9NZA0</accession>
<proteinExistence type="predicted"/>
<dbReference type="EMBL" id="CP034562">
    <property type="protein sequence ID" value="AZQ61255.1"/>
    <property type="molecule type" value="Genomic_DNA"/>
</dbReference>
<dbReference type="KEGG" id="fll:EI427_03170"/>
<organism evidence="2 3">
    <name type="scientific">Flammeovirga pectinis</name>
    <dbReference type="NCBI Taxonomy" id="2494373"/>
    <lineage>
        <taxon>Bacteria</taxon>
        <taxon>Pseudomonadati</taxon>
        <taxon>Bacteroidota</taxon>
        <taxon>Cytophagia</taxon>
        <taxon>Cytophagales</taxon>
        <taxon>Flammeovirgaceae</taxon>
        <taxon>Flammeovirga</taxon>
    </lineage>
</organism>
<dbReference type="RefSeq" id="WP_126611537.1">
    <property type="nucleotide sequence ID" value="NZ_CP034562.1"/>
</dbReference>
<evidence type="ECO:0008006" key="4">
    <source>
        <dbReference type="Google" id="ProtNLM"/>
    </source>
</evidence>
<gene>
    <name evidence="2" type="ORF">EI427_03170</name>
</gene>
<name>A0A3S9NZA0_9BACT</name>
<evidence type="ECO:0000313" key="3">
    <source>
        <dbReference type="Proteomes" id="UP000267268"/>
    </source>
</evidence>
<dbReference type="Proteomes" id="UP000267268">
    <property type="component" value="Chromosome 1"/>
</dbReference>
<evidence type="ECO:0000256" key="1">
    <source>
        <dbReference type="SAM" id="SignalP"/>
    </source>
</evidence>
<dbReference type="OrthoDB" id="981723at2"/>
<feature type="signal peptide" evidence="1">
    <location>
        <begin position="1"/>
        <end position="22"/>
    </location>
</feature>
<sequence>MKTVASLITVALLFAYFNMAYAVEVEKIAATHLNELKGNVFSGKGAENLLEDYVGLFRDNKSTFIFHTESEDLVAQFKSGIRTVELCETIITNQMTNVYFKINGDVLVHVSYLNKSGEMYKCRLRQEKQLVADLAKASK</sequence>
<evidence type="ECO:0000313" key="2">
    <source>
        <dbReference type="EMBL" id="AZQ61255.1"/>
    </source>
</evidence>
<dbReference type="AlphaFoldDB" id="A0A3S9NZA0"/>